<organism evidence="2">
    <name type="scientific">Amphora coffeiformis</name>
    <dbReference type="NCBI Taxonomy" id="265554"/>
    <lineage>
        <taxon>Eukaryota</taxon>
        <taxon>Sar</taxon>
        <taxon>Stramenopiles</taxon>
        <taxon>Ochrophyta</taxon>
        <taxon>Bacillariophyta</taxon>
        <taxon>Bacillariophyceae</taxon>
        <taxon>Bacillariophycidae</taxon>
        <taxon>Thalassiophysales</taxon>
        <taxon>Catenulaceae</taxon>
        <taxon>Amphora</taxon>
    </lineage>
</organism>
<sequence length="174" mass="19558">MALQRLIYLSLLPLASWNTWNGHSCRHVMVEAFSVQPNCRSIQSRDAVRCFNVDPSLHVEEEVKLPEKQYDKNGQEFTEGRVVRICKAGLKAHQVPSKGKGSYDGTTFMADPTTPYLILPVGLRGVVTRVIDTKAVSANFPIRVKFEPDVETEEGYSAPVPFLMHFLPQEVEIV</sequence>
<reference evidence="2" key="1">
    <citation type="submission" date="2021-01" db="EMBL/GenBank/DDBJ databases">
        <authorList>
            <person name="Corre E."/>
            <person name="Pelletier E."/>
            <person name="Niang G."/>
            <person name="Scheremetjew M."/>
            <person name="Finn R."/>
            <person name="Kale V."/>
            <person name="Holt S."/>
            <person name="Cochrane G."/>
            <person name="Meng A."/>
            <person name="Brown T."/>
            <person name="Cohen L."/>
        </authorList>
    </citation>
    <scope>NUCLEOTIDE SEQUENCE</scope>
    <source>
        <strain evidence="2">CCMP127</strain>
    </source>
</reference>
<feature type="chain" id="PRO_5030873481" evidence="1">
    <location>
        <begin position="18"/>
        <end position="174"/>
    </location>
</feature>
<dbReference type="EMBL" id="HBIM01023169">
    <property type="protein sequence ID" value="CAE0420374.1"/>
    <property type="molecule type" value="Transcribed_RNA"/>
</dbReference>
<evidence type="ECO:0000256" key="1">
    <source>
        <dbReference type="SAM" id="SignalP"/>
    </source>
</evidence>
<protein>
    <submittedName>
        <fullName evidence="2">Uncharacterized protein</fullName>
    </submittedName>
</protein>
<proteinExistence type="predicted"/>
<accession>A0A7S3LG30</accession>
<gene>
    <name evidence="2" type="ORF">ACOF00016_LOCUS17148</name>
</gene>
<dbReference type="AlphaFoldDB" id="A0A7S3LG30"/>
<feature type="signal peptide" evidence="1">
    <location>
        <begin position="1"/>
        <end position="17"/>
    </location>
</feature>
<evidence type="ECO:0000313" key="2">
    <source>
        <dbReference type="EMBL" id="CAE0420374.1"/>
    </source>
</evidence>
<name>A0A7S3LG30_9STRA</name>
<keyword evidence="1" id="KW-0732">Signal</keyword>